<keyword evidence="2" id="KW-1185">Reference proteome</keyword>
<dbReference type="EMBL" id="ML208433">
    <property type="protein sequence ID" value="TFK65544.1"/>
    <property type="molecule type" value="Genomic_DNA"/>
</dbReference>
<protein>
    <submittedName>
        <fullName evidence="1">PLC-like phosphodiesterase</fullName>
    </submittedName>
</protein>
<sequence>MAHSLSTGLDKGFRELRTKLSADLTAKNRTAGYDPEADTRQPRFPPARSESIDTSVPDILLKGTRMTKISEKKKKQIFFRLEPDEGQIIYESRKGGIVPIETIKEIRTGSDATYYRTQFGYPWSAESRWITIIYILEGEYKTLHILAETEETFELWNSAIHKLYAVRQGLKTALGKVGTRQRVWERQYWKGADKEGDQKLDFANVESLCKRLNVNMPAEELKRLFSIADSQKRGYLDFAEFQNFVKVLKERPEIDGLYGRICAQHHGKFDIVAFQTFMRETQKSNLSDEELQVIFLRHTSDEETNPNTPPDFMSLDGFSNFLLSPDNAAFSDAHGAIWQDMTHPISHYYISASHNTYLVGHQLMGVSTIEGYIRALLHSCRSVELDVYDGDEEPVIYHGKTLTKKVAFREVCHAIAKYAFVASPYPVIISAEVHCGVGQQEVLVQIMKEEFGSALISVGDGDRPKIDVLPSPEALKGKFLLKAKNLYVVAQLAAAQAERLRVVDAEFTSSSSSEDEAEKKGVMGDIKSKWRRARGKEPSPGEPEAKPKVKMSMALASLLVYTVGVKCHGIGKDSQYAPEHIFSLSENSAGKFLKAEDTMKDLIRHNMTNLVRIYPKGTRVDSSNYDPQKFWAAGAQVVAINWQTFDSGYMINQAMFQRNGKSGFVLKPRALWEDPALQTLSVRTTHSLDITVISAQQLPRPRNGSGQEIIEKSIVDPFVEVTVHVPEWTRSPYSTSSRPPSPFPAAPGSTTTPPLLISKKTRVVKDNGFNPVWNQELNLSYDSVGGESMKELIFVQFNVRQKGKDGESDIPLAMYITSLACLNMGFRHLPLHDMQLSQHLFSTLYVHVASRDL</sequence>
<accession>A0ACD3AIS1</accession>
<evidence type="ECO:0000313" key="1">
    <source>
        <dbReference type="EMBL" id="TFK65544.1"/>
    </source>
</evidence>
<organism evidence="1 2">
    <name type="scientific">Pluteus cervinus</name>
    <dbReference type="NCBI Taxonomy" id="181527"/>
    <lineage>
        <taxon>Eukaryota</taxon>
        <taxon>Fungi</taxon>
        <taxon>Dikarya</taxon>
        <taxon>Basidiomycota</taxon>
        <taxon>Agaricomycotina</taxon>
        <taxon>Agaricomycetes</taxon>
        <taxon>Agaricomycetidae</taxon>
        <taxon>Agaricales</taxon>
        <taxon>Pluteineae</taxon>
        <taxon>Pluteaceae</taxon>
        <taxon>Pluteus</taxon>
    </lineage>
</organism>
<evidence type="ECO:0000313" key="2">
    <source>
        <dbReference type="Proteomes" id="UP000308600"/>
    </source>
</evidence>
<dbReference type="Proteomes" id="UP000308600">
    <property type="component" value="Unassembled WGS sequence"/>
</dbReference>
<reference evidence="1 2" key="1">
    <citation type="journal article" date="2019" name="Nat. Ecol. Evol.">
        <title>Megaphylogeny resolves global patterns of mushroom evolution.</title>
        <authorList>
            <person name="Varga T."/>
            <person name="Krizsan K."/>
            <person name="Foldi C."/>
            <person name="Dima B."/>
            <person name="Sanchez-Garcia M."/>
            <person name="Sanchez-Ramirez S."/>
            <person name="Szollosi G.J."/>
            <person name="Szarkandi J.G."/>
            <person name="Papp V."/>
            <person name="Albert L."/>
            <person name="Andreopoulos W."/>
            <person name="Angelini C."/>
            <person name="Antonin V."/>
            <person name="Barry K.W."/>
            <person name="Bougher N.L."/>
            <person name="Buchanan P."/>
            <person name="Buyck B."/>
            <person name="Bense V."/>
            <person name="Catcheside P."/>
            <person name="Chovatia M."/>
            <person name="Cooper J."/>
            <person name="Damon W."/>
            <person name="Desjardin D."/>
            <person name="Finy P."/>
            <person name="Geml J."/>
            <person name="Haridas S."/>
            <person name="Hughes K."/>
            <person name="Justo A."/>
            <person name="Karasinski D."/>
            <person name="Kautmanova I."/>
            <person name="Kiss B."/>
            <person name="Kocsube S."/>
            <person name="Kotiranta H."/>
            <person name="LaButti K.M."/>
            <person name="Lechner B.E."/>
            <person name="Liimatainen K."/>
            <person name="Lipzen A."/>
            <person name="Lukacs Z."/>
            <person name="Mihaltcheva S."/>
            <person name="Morgado L.N."/>
            <person name="Niskanen T."/>
            <person name="Noordeloos M.E."/>
            <person name="Ohm R.A."/>
            <person name="Ortiz-Santana B."/>
            <person name="Ovrebo C."/>
            <person name="Racz N."/>
            <person name="Riley R."/>
            <person name="Savchenko A."/>
            <person name="Shiryaev A."/>
            <person name="Soop K."/>
            <person name="Spirin V."/>
            <person name="Szebenyi C."/>
            <person name="Tomsovsky M."/>
            <person name="Tulloss R.E."/>
            <person name="Uehling J."/>
            <person name="Grigoriev I.V."/>
            <person name="Vagvolgyi C."/>
            <person name="Papp T."/>
            <person name="Martin F.M."/>
            <person name="Miettinen O."/>
            <person name="Hibbett D.S."/>
            <person name="Nagy L.G."/>
        </authorList>
    </citation>
    <scope>NUCLEOTIDE SEQUENCE [LARGE SCALE GENOMIC DNA]</scope>
    <source>
        <strain evidence="1 2">NL-1719</strain>
    </source>
</reference>
<proteinExistence type="predicted"/>
<gene>
    <name evidence="1" type="ORF">BDN72DRAFT_962459</name>
</gene>
<name>A0ACD3AIS1_9AGAR</name>